<reference evidence="10 11" key="1">
    <citation type="journal article" date="2020" name="Mol. Plant">
        <title>The Chromosome-Based Rubber Tree Genome Provides New Insights into Spurge Genome Evolution and Rubber Biosynthesis.</title>
        <authorList>
            <person name="Liu J."/>
            <person name="Shi C."/>
            <person name="Shi C.C."/>
            <person name="Li W."/>
            <person name="Zhang Q.J."/>
            <person name="Zhang Y."/>
            <person name="Li K."/>
            <person name="Lu H.F."/>
            <person name="Shi C."/>
            <person name="Zhu S.T."/>
            <person name="Xiao Z.Y."/>
            <person name="Nan H."/>
            <person name="Yue Y."/>
            <person name="Zhu X.G."/>
            <person name="Wu Y."/>
            <person name="Hong X.N."/>
            <person name="Fan G.Y."/>
            <person name="Tong Y."/>
            <person name="Zhang D."/>
            <person name="Mao C.L."/>
            <person name="Liu Y.L."/>
            <person name="Hao S.J."/>
            <person name="Liu W.Q."/>
            <person name="Lv M.Q."/>
            <person name="Zhang H.B."/>
            <person name="Liu Y."/>
            <person name="Hu-Tang G.R."/>
            <person name="Wang J.P."/>
            <person name="Wang J.H."/>
            <person name="Sun Y.H."/>
            <person name="Ni S.B."/>
            <person name="Chen W.B."/>
            <person name="Zhang X.C."/>
            <person name="Jiao Y.N."/>
            <person name="Eichler E.E."/>
            <person name="Li G.H."/>
            <person name="Liu X."/>
            <person name="Gao L.Z."/>
        </authorList>
    </citation>
    <scope>NUCLEOTIDE SEQUENCE [LARGE SCALE GENOMIC DNA]</scope>
    <source>
        <strain evidence="11">cv. GT1</strain>
        <tissue evidence="10">Leaf</tissue>
    </source>
</reference>
<name>A0A6A6M1M8_HEVBR</name>
<dbReference type="GO" id="GO:0008283">
    <property type="term" value="P:cell population proliferation"/>
    <property type="evidence" value="ECO:0007669"/>
    <property type="project" value="UniProtKB-UniRule"/>
</dbReference>
<dbReference type="GO" id="GO:0008083">
    <property type="term" value="F:growth factor activity"/>
    <property type="evidence" value="ECO:0007669"/>
    <property type="project" value="UniProtKB-UniRule"/>
</dbReference>
<evidence type="ECO:0000313" key="10">
    <source>
        <dbReference type="EMBL" id="KAF2307590.1"/>
    </source>
</evidence>
<comment type="caution">
    <text evidence="10">The sequence shown here is derived from an EMBL/GenBank/DDBJ whole genome shotgun (WGS) entry which is preliminary data.</text>
</comment>
<sequence>MKPNSFVLLIFLCFLLLSSASARLLPPKQDEKEVKDSLTGEKDNVSNLMGLEEYACEEGDEECLRRRMVADAHLDYIYTQHHKKP</sequence>
<evidence type="ECO:0000256" key="3">
    <source>
        <dbReference type="ARBA" id="ARBA00022473"/>
    </source>
</evidence>
<feature type="chain" id="PRO_5031592128" description="Phytosulfokine" evidence="9">
    <location>
        <begin position="23"/>
        <end position="85"/>
    </location>
</feature>
<dbReference type="InterPro" id="IPR009438">
    <property type="entry name" value="Phytosulfokine"/>
</dbReference>
<comment type="PTM">
    <text evidence="9">Sulfation is important for activity and for the binding to a putative membrane receptor.</text>
</comment>
<keyword evidence="7 9" id="KW-0221">Differentiation</keyword>
<feature type="signal peptide" evidence="9">
    <location>
        <begin position="1"/>
        <end position="22"/>
    </location>
</feature>
<evidence type="ECO:0000256" key="6">
    <source>
        <dbReference type="ARBA" id="ARBA00022729"/>
    </source>
</evidence>
<gene>
    <name evidence="10" type="ORF">GH714_029960</name>
</gene>
<dbReference type="GO" id="GO:0005576">
    <property type="term" value="C:extracellular region"/>
    <property type="evidence" value="ECO:0007669"/>
    <property type="project" value="UniProtKB-SubCell"/>
</dbReference>
<keyword evidence="3 9" id="KW-0217">Developmental protein</keyword>
<dbReference type="Proteomes" id="UP000467840">
    <property type="component" value="Chromosome 9"/>
</dbReference>
<evidence type="ECO:0000256" key="9">
    <source>
        <dbReference type="RuleBase" id="RU368031"/>
    </source>
</evidence>
<dbReference type="AlphaFoldDB" id="A0A6A6M1M8"/>
<keyword evidence="4 9" id="KW-0964">Secreted</keyword>
<organism evidence="10 11">
    <name type="scientific">Hevea brasiliensis</name>
    <name type="common">Para rubber tree</name>
    <name type="synonym">Siphonia brasiliensis</name>
    <dbReference type="NCBI Taxonomy" id="3981"/>
    <lineage>
        <taxon>Eukaryota</taxon>
        <taxon>Viridiplantae</taxon>
        <taxon>Streptophyta</taxon>
        <taxon>Embryophyta</taxon>
        <taxon>Tracheophyta</taxon>
        <taxon>Spermatophyta</taxon>
        <taxon>Magnoliopsida</taxon>
        <taxon>eudicotyledons</taxon>
        <taxon>Gunneridae</taxon>
        <taxon>Pentapetalae</taxon>
        <taxon>rosids</taxon>
        <taxon>fabids</taxon>
        <taxon>Malpighiales</taxon>
        <taxon>Euphorbiaceae</taxon>
        <taxon>Crotonoideae</taxon>
        <taxon>Micrandreae</taxon>
        <taxon>Hevea</taxon>
    </lineage>
</organism>
<evidence type="ECO:0000256" key="2">
    <source>
        <dbReference type="ARBA" id="ARBA00010781"/>
    </source>
</evidence>
<evidence type="ECO:0000313" key="11">
    <source>
        <dbReference type="Proteomes" id="UP000467840"/>
    </source>
</evidence>
<evidence type="ECO:0000256" key="4">
    <source>
        <dbReference type="ARBA" id="ARBA00022525"/>
    </source>
</evidence>
<keyword evidence="6 9" id="KW-0732">Signal</keyword>
<evidence type="ECO:0000256" key="7">
    <source>
        <dbReference type="ARBA" id="ARBA00022782"/>
    </source>
</evidence>
<dbReference type="PANTHER" id="PTHR33285">
    <property type="entry name" value="PHYTOSULFOKINES 3"/>
    <property type="match status" value="1"/>
</dbReference>
<comment type="PTM">
    <text evidence="9">PSK-alpha is produced by endopeptidase digestion. PSK-beta is produced from PSK-alpha by exopeptidase digestion.</text>
</comment>
<dbReference type="Pfam" id="PF06404">
    <property type="entry name" value="PSK"/>
    <property type="match status" value="1"/>
</dbReference>
<evidence type="ECO:0000256" key="5">
    <source>
        <dbReference type="ARBA" id="ARBA00022641"/>
    </source>
</evidence>
<keyword evidence="11" id="KW-1185">Reference proteome</keyword>
<evidence type="ECO:0000256" key="8">
    <source>
        <dbReference type="ARBA" id="ARBA00023030"/>
    </source>
</evidence>
<proteinExistence type="inferred from homology"/>
<accession>A0A6A6M1M8</accession>
<evidence type="ECO:0000256" key="1">
    <source>
        <dbReference type="ARBA" id="ARBA00004613"/>
    </source>
</evidence>
<keyword evidence="8 9" id="KW-0339">Growth factor</keyword>
<protein>
    <recommendedName>
        <fullName evidence="9">Phytosulfokine</fullName>
    </recommendedName>
    <component>
        <recommendedName>
            <fullName evidence="9">Phytosulfokine-alpha</fullName>
            <shortName evidence="9">PSK-alpha</shortName>
            <shortName evidence="9">Phytosulfokine-a</shortName>
        </recommendedName>
    </component>
    <component>
        <recommendedName>
            <fullName evidence="9">Phytosulfokine-beta</fullName>
            <shortName evidence="9">PSK-beta</shortName>
            <shortName evidence="9">Phytosulfokine-b</shortName>
        </recommendedName>
    </component>
</protein>
<comment type="subcellular location">
    <subcellularLocation>
        <location evidence="1 9">Secreted</location>
    </subcellularLocation>
</comment>
<comment type="similarity">
    <text evidence="2 9">Belongs to the phytosulfokine family.</text>
</comment>
<keyword evidence="5 9" id="KW-0765">Sulfation</keyword>
<dbReference type="EMBL" id="JAAGAX010000008">
    <property type="protein sequence ID" value="KAF2307590.1"/>
    <property type="molecule type" value="Genomic_DNA"/>
</dbReference>
<comment type="function">
    <text evidence="9">Promotes plant cell differentiation, organogenesis and somatic embryogenesis as well as cell proliferation.</text>
</comment>
<dbReference type="GO" id="GO:0030154">
    <property type="term" value="P:cell differentiation"/>
    <property type="evidence" value="ECO:0007669"/>
    <property type="project" value="UniProtKB-UniRule"/>
</dbReference>
<dbReference type="PANTHER" id="PTHR33285:SF33">
    <property type="entry name" value="PHYTOSULFOKINE"/>
    <property type="match status" value="1"/>
</dbReference>